<gene>
    <name evidence="2" type="ORF">PHYPSEUDO_006408</name>
</gene>
<sequence length="201" mass="22161">MVRRSATTASATVPLPASPLAPLASEVPEASSIVHANGEELAAAATPQSKRSSCGKFTEEQDLVLLYAITRRDQLQSWSASLRLPFSGRACSDRLKSLKTWYKKFSGGSEFRSGSGEPETEKMRLLEEIMSLEADGKGVVMSKKADKEQTEKEKSSTGDKLMEAAEKRLSERGKGAQPKVRETDKKRQRNETLELIEKKLE</sequence>
<keyword evidence="3" id="KW-1185">Reference proteome</keyword>
<dbReference type="Proteomes" id="UP000694044">
    <property type="component" value="Unassembled WGS sequence"/>
</dbReference>
<feature type="region of interest" description="Disordered" evidence="1">
    <location>
        <begin position="137"/>
        <end position="201"/>
    </location>
</feature>
<feature type="compositionally biased region" description="Basic and acidic residues" evidence="1">
    <location>
        <begin position="143"/>
        <end position="201"/>
    </location>
</feature>
<comment type="caution">
    <text evidence="2">The sequence shown here is derived from an EMBL/GenBank/DDBJ whole genome shotgun (WGS) entry which is preliminary data.</text>
</comment>
<reference evidence="2" key="1">
    <citation type="submission" date="2021-02" db="EMBL/GenBank/DDBJ databases">
        <authorList>
            <person name="Palmer J.M."/>
        </authorList>
    </citation>
    <scope>NUCLEOTIDE SEQUENCE</scope>
    <source>
        <strain evidence="2">SCRP734</strain>
    </source>
</reference>
<dbReference type="AlphaFoldDB" id="A0A8T1VIN9"/>
<name>A0A8T1VIN9_9STRA</name>
<proteinExistence type="predicted"/>
<protein>
    <submittedName>
        <fullName evidence="2">Uncharacterized protein</fullName>
    </submittedName>
</protein>
<evidence type="ECO:0000313" key="2">
    <source>
        <dbReference type="EMBL" id="KAG7381127.1"/>
    </source>
</evidence>
<evidence type="ECO:0000256" key="1">
    <source>
        <dbReference type="SAM" id="MobiDB-lite"/>
    </source>
</evidence>
<dbReference type="EMBL" id="JAGDFM010000260">
    <property type="protein sequence ID" value="KAG7381127.1"/>
    <property type="molecule type" value="Genomic_DNA"/>
</dbReference>
<feature type="region of interest" description="Disordered" evidence="1">
    <location>
        <begin position="1"/>
        <end position="21"/>
    </location>
</feature>
<organism evidence="2 3">
    <name type="scientific">Phytophthora pseudosyringae</name>
    <dbReference type="NCBI Taxonomy" id="221518"/>
    <lineage>
        <taxon>Eukaryota</taxon>
        <taxon>Sar</taxon>
        <taxon>Stramenopiles</taxon>
        <taxon>Oomycota</taxon>
        <taxon>Peronosporomycetes</taxon>
        <taxon>Peronosporales</taxon>
        <taxon>Peronosporaceae</taxon>
        <taxon>Phytophthora</taxon>
    </lineage>
</organism>
<evidence type="ECO:0000313" key="3">
    <source>
        <dbReference type="Proteomes" id="UP000694044"/>
    </source>
</evidence>
<accession>A0A8T1VIN9</accession>